<feature type="region of interest" description="Disordered" evidence="1">
    <location>
        <begin position="295"/>
        <end position="325"/>
    </location>
</feature>
<dbReference type="InterPro" id="IPR051189">
    <property type="entry name" value="Splicing_assoc_domain"/>
</dbReference>
<dbReference type="PANTHER" id="PTHR14195">
    <property type="entry name" value="G PATCH DOMAIN CONTAINING PROTEIN 2"/>
    <property type="match status" value="1"/>
</dbReference>
<sequence length="454" mass="50995">MSLVDGIDELRHVISKPKDALFGQLTDLIVALNDASMPSSSSKHTTLQYKGFFGAPDISDSEKELSNHNTSSATLVNNSSPAAKPKTIVGGANNNSGGLIGSVSASEKPTWHVTMISRQHDNHIHETTTKWKFFRHQKASGGGVNAAAGHPPVESDSFPETWTPARRNRRKRLIKRMAVDVSTNNTFVESGEIYHYEGMDIENTNKMNIFRQNMSRIRRSPSRCSGKHLFLSSNRPMITYLGRNSESNMEYDYDINLCGTSESEGSVTSDEEGHQGDDEQSDWYFEIPDCSERKCGKYDPTSSTNRLEDRSLSSDNRDRKNPDDCVMGIPDIRKMMMQKLSKQQAIDLNSYIQTIESSDTDISQSSINLRCSTKIFGKRLLTKNVPAMTSALNKRIVTFLQYPLDSELPLGHLKKRERKEALRLASFYNLDVCCQASGYTHMYTLTKTKYTLKP</sequence>
<feature type="region of interest" description="Disordered" evidence="1">
    <location>
        <begin position="61"/>
        <end position="82"/>
    </location>
</feature>
<dbReference type="WBParaSite" id="nRc.2.0.1.t17367-RA">
    <property type="protein sequence ID" value="nRc.2.0.1.t17367-RA"/>
    <property type="gene ID" value="nRc.2.0.1.g17367"/>
</dbReference>
<name>A0A915IU67_ROMCU</name>
<dbReference type="AlphaFoldDB" id="A0A915IU67"/>
<dbReference type="Proteomes" id="UP000887565">
    <property type="component" value="Unplaced"/>
</dbReference>
<organism evidence="2 3">
    <name type="scientific">Romanomermis culicivorax</name>
    <name type="common">Nematode worm</name>
    <dbReference type="NCBI Taxonomy" id="13658"/>
    <lineage>
        <taxon>Eukaryota</taxon>
        <taxon>Metazoa</taxon>
        <taxon>Ecdysozoa</taxon>
        <taxon>Nematoda</taxon>
        <taxon>Enoplea</taxon>
        <taxon>Dorylaimia</taxon>
        <taxon>Mermithida</taxon>
        <taxon>Mermithoidea</taxon>
        <taxon>Mermithidae</taxon>
        <taxon>Romanomermis</taxon>
    </lineage>
</organism>
<evidence type="ECO:0000256" key="1">
    <source>
        <dbReference type="SAM" id="MobiDB-lite"/>
    </source>
</evidence>
<proteinExistence type="predicted"/>
<feature type="region of interest" description="Disordered" evidence="1">
    <location>
        <begin position="262"/>
        <end position="281"/>
    </location>
</feature>
<feature type="compositionally biased region" description="Basic and acidic residues" evidence="1">
    <location>
        <begin position="306"/>
        <end position="323"/>
    </location>
</feature>
<reference evidence="3" key="1">
    <citation type="submission" date="2022-11" db="UniProtKB">
        <authorList>
            <consortium name="WormBaseParasite"/>
        </authorList>
    </citation>
    <scope>IDENTIFICATION</scope>
</reference>
<evidence type="ECO:0000313" key="3">
    <source>
        <dbReference type="WBParaSite" id="nRc.2.0.1.t17367-RA"/>
    </source>
</evidence>
<protein>
    <submittedName>
        <fullName evidence="3">Uncharacterized protein</fullName>
    </submittedName>
</protein>
<feature type="region of interest" description="Disordered" evidence="1">
    <location>
        <begin position="142"/>
        <end position="161"/>
    </location>
</feature>
<evidence type="ECO:0000313" key="2">
    <source>
        <dbReference type="Proteomes" id="UP000887565"/>
    </source>
</evidence>
<feature type="compositionally biased region" description="Polar residues" evidence="1">
    <location>
        <begin position="67"/>
        <end position="81"/>
    </location>
</feature>
<keyword evidence="2" id="KW-1185">Reference proteome</keyword>
<accession>A0A915IU67</accession>